<feature type="transmembrane region" description="Helical" evidence="1">
    <location>
        <begin position="42"/>
        <end position="63"/>
    </location>
</feature>
<evidence type="ECO:0000313" key="3">
    <source>
        <dbReference type="Proteomes" id="UP000315648"/>
    </source>
</evidence>
<keyword evidence="1" id="KW-0812">Transmembrane</keyword>
<dbReference type="Proteomes" id="UP000315648">
    <property type="component" value="Unassembled WGS sequence"/>
</dbReference>
<name>A0A556QGV8_9BACT</name>
<proteinExistence type="predicted"/>
<dbReference type="EMBL" id="VMBG01000003">
    <property type="protein sequence ID" value="TSJ75872.1"/>
    <property type="molecule type" value="Genomic_DNA"/>
</dbReference>
<evidence type="ECO:0000313" key="2">
    <source>
        <dbReference type="EMBL" id="TSJ75872.1"/>
    </source>
</evidence>
<dbReference type="OrthoDB" id="9804951at2"/>
<protein>
    <submittedName>
        <fullName evidence="2">Uncharacterized protein</fullName>
    </submittedName>
</protein>
<accession>A0A556QGV8</accession>
<feature type="transmembrane region" description="Helical" evidence="1">
    <location>
        <begin position="7"/>
        <end position="30"/>
    </location>
</feature>
<keyword evidence="3" id="KW-1185">Reference proteome</keyword>
<sequence length="157" mass="17680">MKPYLRVTLVYAVFGILWIFLSDQLVALLANNLHGFTLLQTMKGWLFVALSSLLVFVISRAAFKEHIRTEREKQAVFQKTVEGSYHILLNYLNQMQLVTMEAEQCEKFSPEILHMARAASGEAEAGLKKLGGVHTITADHIDAVIYENIRKRDGAAS</sequence>
<comment type="caution">
    <text evidence="2">The sequence shown here is derived from an EMBL/GenBank/DDBJ whole genome shotgun (WGS) entry which is preliminary data.</text>
</comment>
<organism evidence="2 3">
    <name type="scientific">Rariglobus hedericola</name>
    <dbReference type="NCBI Taxonomy" id="2597822"/>
    <lineage>
        <taxon>Bacteria</taxon>
        <taxon>Pseudomonadati</taxon>
        <taxon>Verrucomicrobiota</taxon>
        <taxon>Opitutia</taxon>
        <taxon>Opitutales</taxon>
        <taxon>Opitutaceae</taxon>
        <taxon>Rariglobus</taxon>
    </lineage>
</organism>
<keyword evidence="1" id="KW-0472">Membrane</keyword>
<dbReference type="AlphaFoldDB" id="A0A556QGV8"/>
<dbReference type="RefSeq" id="WP_144354145.1">
    <property type="nucleotide sequence ID" value="NZ_CBCRVV010000004.1"/>
</dbReference>
<reference evidence="2 3" key="1">
    <citation type="submission" date="2019-07" db="EMBL/GenBank/DDBJ databases">
        <title>Description of 53C-WASEF.</title>
        <authorList>
            <person name="Pitt A."/>
            <person name="Hahn M.W."/>
        </authorList>
    </citation>
    <scope>NUCLEOTIDE SEQUENCE [LARGE SCALE GENOMIC DNA]</scope>
    <source>
        <strain evidence="2 3">53C-WASEF</strain>
    </source>
</reference>
<evidence type="ECO:0000256" key="1">
    <source>
        <dbReference type="SAM" id="Phobius"/>
    </source>
</evidence>
<keyword evidence="1" id="KW-1133">Transmembrane helix</keyword>
<gene>
    <name evidence="2" type="ORF">FPL22_16565</name>
</gene>